<reference evidence="2" key="2">
    <citation type="journal article" date="2015" name="Data Brief">
        <title>Shoot transcriptome of the giant reed, Arundo donax.</title>
        <authorList>
            <person name="Barrero R.A."/>
            <person name="Guerrero F.D."/>
            <person name="Moolhuijzen P."/>
            <person name="Goolsby J.A."/>
            <person name="Tidwell J."/>
            <person name="Bellgard S.E."/>
            <person name="Bellgard M.I."/>
        </authorList>
    </citation>
    <scope>NUCLEOTIDE SEQUENCE</scope>
    <source>
        <tissue evidence="2">Shoot tissue taken approximately 20 cm above the soil surface</tissue>
    </source>
</reference>
<feature type="region of interest" description="Disordered" evidence="1">
    <location>
        <begin position="1"/>
        <end position="27"/>
    </location>
</feature>
<evidence type="ECO:0000313" key="2">
    <source>
        <dbReference type="EMBL" id="JAD34263.1"/>
    </source>
</evidence>
<organism evidence="2">
    <name type="scientific">Arundo donax</name>
    <name type="common">Giant reed</name>
    <name type="synonym">Donax arundinaceus</name>
    <dbReference type="NCBI Taxonomy" id="35708"/>
    <lineage>
        <taxon>Eukaryota</taxon>
        <taxon>Viridiplantae</taxon>
        <taxon>Streptophyta</taxon>
        <taxon>Embryophyta</taxon>
        <taxon>Tracheophyta</taxon>
        <taxon>Spermatophyta</taxon>
        <taxon>Magnoliopsida</taxon>
        <taxon>Liliopsida</taxon>
        <taxon>Poales</taxon>
        <taxon>Poaceae</taxon>
        <taxon>PACMAD clade</taxon>
        <taxon>Arundinoideae</taxon>
        <taxon>Arundineae</taxon>
        <taxon>Arundo</taxon>
    </lineage>
</organism>
<protein>
    <submittedName>
        <fullName evidence="2">Uncharacterized protein</fullName>
    </submittedName>
</protein>
<accession>A0A0A8Z9A9</accession>
<sequence>MTMLWTPLLARSTGARKGPKPGLSWRPRLRDKDEVIAC</sequence>
<dbReference type="EMBL" id="GBRH01263632">
    <property type="protein sequence ID" value="JAD34263.1"/>
    <property type="molecule type" value="Transcribed_RNA"/>
</dbReference>
<reference evidence="2" key="1">
    <citation type="submission" date="2014-09" db="EMBL/GenBank/DDBJ databases">
        <authorList>
            <person name="Magalhaes I.L.F."/>
            <person name="Oliveira U."/>
            <person name="Santos F.R."/>
            <person name="Vidigal T.H.D.A."/>
            <person name="Brescovit A.D."/>
            <person name="Santos A.J."/>
        </authorList>
    </citation>
    <scope>NUCLEOTIDE SEQUENCE</scope>
    <source>
        <tissue evidence="2">Shoot tissue taken approximately 20 cm above the soil surface</tissue>
    </source>
</reference>
<name>A0A0A8Z9A9_ARUDO</name>
<proteinExistence type="predicted"/>
<evidence type="ECO:0000256" key="1">
    <source>
        <dbReference type="SAM" id="MobiDB-lite"/>
    </source>
</evidence>
<dbReference type="AlphaFoldDB" id="A0A0A8Z9A9"/>